<proteinExistence type="predicted"/>
<reference evidence="2" key="1">
    <citation type="journal article" date="2024" name="Front. Bioeng. Biotechnol.">
        <title>Genome-scale model development and genomic sequencing of the oleaginous clade Lipomyces.</title>
        <authorList>
            <person name="Czajka J.J."/>
            <person name="Han Y."/>
            <person name="Kim J."/>
            <person name="Mondo S.J."/>
            <person name="Hofstad B.A."/>
            <person name="Robles A."/>
            <person name="Haridas S."/>
            <person name="Riley R."/>
            <person name="LaButti K."/>
            <person name="Pangilinan J."/>
            <person name="Andreopoulos W."/>
            <person name="Lipzen A."/>
            <person name="Yan J."/>
            <person name="Wang M."/>
            <person name="Ng V."/>
            <person name="Grigoriev I.V."/>
            <person name="Spatafora J.W."/>
            <person name="Magnuson J.K."/>
            <person name="Baker S.E."/>
            <person name="Pomraning K.R."/>
        </authorList>
    </citation>
    <scope>NUCLEOTIDE SEQUENCE [LARGE SCALE GENOMIC DNA]</scope>
    <source>
        <strain evidence="2">CBS 7786</strain>
    </source>
</reference>
<comment type="caution">
    <text evidence="1">The sequence shown here is derived from an EMBL/GenBank/DDBJ whole genome shotgun (WGS) entry which is preliminary data.</text>
</comment>
<dbReference type="EMBL" id="MU971375">
    <property type="protein sequence ID" value="KAK9237016.1"/>
    <property type="molecule type" value="Genomic_DNA"/>
</dbReference>
<accession>A0ACC3SZE4</accession>
<evidence type="ECO:0000313" key="2">
    <source>
        <dbReference type="Proteomes" id="UP001433508"/>
    </source>
</evidence>
<dbReference type="Proteomes" id="UP001433508">
    <property type="component" value="Unassembled WGS sequence"/>
</dbReference>
<protein>
    <submittedName>
        <fullName evidence="1">Mfs multidrug transporter protein</fullName>
    </submittedName>
</protein>
<name>A0ACC3SZE4_LIPKO</name>
<organism evidence="1 2">
    <name type="scientific">Lipomyces kononenkoae</name>
    <name type="common">Yeast</name>
    <dbReference type="NCBI Taxonomy" id="34357"/>
    <lineage>
        <taxon>Eukaryota</taxon>
        <taxon>Fungi</taxon>
        <taxon>Dikarya</taxon>
        <taxon>Ascomycota</taxon>
        <taxon>Saccharomycotina</taxon>
        <taxon>Lipomycetes</taxon>
        <taxon>Lipomycetales</taxon>
        <taxon>Lipomycetaceae</taxon>
        <taxon>Lipomyces</taxon>
    </lineage>
</organism>
<keyword evidence="2" id="KW-1185">Reference proteome</keyword>
<sequence>MVGVAMGGFCLAPFAGPVLWRLLIEKMSWNWTMWVLLMFARVTVVLIATLAETYKPILLKRRAKKRGLPLPPKLPTGEALKLVVMMTLQRPFAMLLTEPIVRALSVYMALVFAVLFGFFEAIPYVFTSVYGFHPGDTGLTFLGIGVGLLIGAAIFMFLDRTNMSLLCVFQCHRRLNPDCCQQKSERWLSLPIGLFWLAW</sequence>
<gene>
    <name evidence="1" type="ORF">V1525DRAFT_443333</name>
</gene>
<evidence type="ECO:0000313" key="1">
    <source>
        <dbReference type="EMBL" id="KAK9237016.1"/>
    </source>
</evidence>